<evidence type="ECO:0000313" key="3">
    <source>
        <dbReference type="Proteomes" id="UP000035034"/>
    </source>
</evidence>
<feature type="transmembrane region" description="Helical" evidence="1">
    <location>
        <begin position="168"/>
        <end position="193"/>
    </location>
</feature>
<gene>
    <name evidence="2" type="ORF">GOEFS_037_00300</name>
</gene>
<feature type="transmembrane region" description="Helical" evidence="1">
    <location>
        <begin position="441"/>
        <end position="463"/>
    </location>
</feature>
<protein>
    <submittedName>
        <fullName evidence="2">Putative ABC transporter permease protein</fullName>
    </submittedName>
</protein>
<keyword evidence="1" id="KW-1133">Transmembrane helix</keyword>
<feature type="transmembrane region" description="Helical" evidence="1">
    <location>
        <begin position="94"/>
        <end position="115"/>
    </location>
</feature>
<keyword evidence="1" id="KW-0472">Membrane</keyword>
<dbReference type="eggNOG" id="COG3559">
    <property type="taxonomic scope" value="Bacteria"/>
</dbReference>
<keyword evidence="3" id="KW-1185">Reference proteome</keyword>
<feature type="transmembrane region" description="Helical" evidence="1">
    <location>
        <begin position="136"/>
        <end position="162"/>
    </location>
</feature>
<accession>H0QY26</accession>
<feature type="transmembrane region" description="Helical" evidence="1">
    <location>
        <begin position="472"/>
        <end position="495"/>
    </location>
</feature>
<dbReference type="RefSeq" id="WP_007317064.1">
    <property type="nucleotide sequence ID" value="NZ_BAEH01000037.1"/>
</dbReference>
<feature type="transmembrane region" description="Helical" evidence="1">
    <location>
        <begin position="63"/>
        <end position="82"/>
    </location>
</feature>
<dbReference type="AlphaFoldDB" id="H0QY26"/>
<dbReference type="EMBL" id="BAEH01000037">
    <property type="protein sequence ID" value="GAB17727.1"/>
    <property type="molecule type" value="Genomic_DNA"/>
</dbReference>
<dbReference type="Proteomes" id="UP000035034">
    <property type="component" value="Unassembled WGS sequence"/>
</dbReference>
<keyword evidence="1" id="KW-0812">Transmembrane</keyword>
<organism evidence="2 3">
    <name type="scientific">Gordonia effusa NBRC 100432</name>
    <dbReference type="NCBI Taxonomy" id="1077974"/>
    <lineage>
        <taxon>Bacteria</taxon>
        <taxon>Bacillati</taxon>
        <taxon>Actinomycetota</taxon>
        <taxon>Actinomycetes</taxon>
        <taxon>Mycobacteriales</taxon>
        <taxon>Gordoniaceae</taxon>
        <taxon>Gordonia</taxon>
    </lineage>
</organism>
<comment type="caution">
    <text evidence="2">The sequence shown here is derived from an EMBL/GenBank/DDBJ whole genome shotgun (WGS) entry which is preliminary data.</text>
</comment>
<feature type="transmembrane region" description="Helical" evidence="1">
    <location>
        <begin position="205"/>
        <end position="229"/>
    </location>
</feature>
<feature type="transmembrane region" description="Helical" evidence="1">
    <location>
        <begin position="32"/>
        <end position="56"/>
    </location>
</feature>
<proteinExistence type="predicted"/>
<sequence length="542" mass="55445">MSAAVGTVADGGASRFASADILLRLNIRRERVIAPVTIVAILVVNLATAASVVNMYGSSAEKVALAGSAGTNAAFAFLLGPLQHVESNAAVASWRAGLFMIAATAVCVALTVTRLTRKEEELGRVELVRAGATGSLAPLSSALAVAVAISVLIGAVMAIAMMPLGADVASAAAVGAQYTTTALAAAGLAAVAAQFAATSRIANMVAASIILGGYVLRGVGDVASGWEWLQWLTPMGWAQRIDPFGANSWWPALASLAVFAVGVVGAVWLTAHRDLSGGLLHPRPGPASTTRLATMRAVATNLARPGIISWVASITVYALVIGFLVSSIDDLAADNPQIADYLHKLGGSGDLGTVFTATMMSYLGFAAAAWSVTLVLRLRADENAGRAEVLLATPISRSRYIVDQAIVLVLGIVGIMACAAVGLATAAGLSAGGWFDAFANAFAAAAVQIPAALVLAGVVLALYGTRAALTSVAWPVVIVAFLVGPLGALFALPQWVRDISPFAHVPLVPAEPMRWLPMVVLSALAVAAAGVGWWRFGRRDIG</sequence>
<feature type="transmembrane region" description="Helical" evidence="1">
    <location>
        <begin position="249"/>
        <end position="271"/>
    </location>
</feature>
<evidence type="ECO:0000256" key="1">
    <source>
        <dbReference type="SAM" id="Phobius"/>
    </source>
</evidence>
<dbReference type="OrthoDB" id="2014935at2"/>
<name>H0QY26_9ACTN</name>
<feature type="transmembrane region" description="Helical" evidence="1">
    <location>
        <begin position="354"/>
        <end position="376"/>
    </location>
</feature>
<dbReference type="STRING" id="1077974.GOEFS_037_00300"/>
<evidence type="ECO:0000313" key="2">
    <source>
        <dbReference type="EMBL" id="GAB17727.1"/>
    </source>
</evidence>
<feature type="transmembrane region" description="Helical" evidence="1">
    <location>
        <begin position="307"/>
        <end position="328"/>
    </location>
</feature>
<feature type="transmembrane region" description="Helical" evidence="1">
    <location>
        <begin position="405"/>
        <end position="429"/>
    </location>
</feature>
<reference evidence="2 3" key="1">
    <citation type="submission" date="2011-12" db="EMBL/GenBank/DDBJ databases">
        <title>Whole genome shotgun sequence of Gordonia effusa NBRC 100432.</title>
        <authorList>
            <person name="Yoshida I."/>
            <person name="Takarada H."/>
            <person name="Hosoyama A."/>
            <person name="Tsuchikane K."/>
            <person name="Katsumata H."/>
            <person name="Yamazaki S."/>
            <person name="Fujita N."/>
        </authorList>
    </citation>
    <scope>NUCLEOTIDE SEQUENCE [LARGE SCALE GENOMIC DNA]</scope>
    <source>
        <strain evidence="2 3">NBRC 100432</strain>
    </source>
</reference>
<feature type="transmembrane region" description="Helical" evidence="1">
    <location>
        <begin position="515"/>
        <end position="536"/>
    </location>
</feature>